<evidence type="ECO:0000313" key="6">
    <source>
        <dbReference type="Proteomes" id="UP001558481"/>
    </source>
</evidence>
<protein>
    <submittedName>
        <fullName evidence="5">Transglycosylase family protein</fullName>
    </submittedName>
</protein>
<name>A0ABV3V1H9_9MICC</name>
<dbReference type="Pfam" id="PF01476">
    <property type="entry name" value="LysM"/>
    <property type="match status" value="1"/>
</dbReference>
<keyword evidence="6" id="KW-1185">Reference proteome</keyword>
<comment type="caution">
    <text evidence="5">The sequence shown here is derived from an EMBL/GenBank/DDBJ whole genome shotgun (WGS) entry which is preliminary data.</text>
</comment>
<dbReference type="InterPro" id="IPR036779">
    <property type="entry name" value="LysM_dom_sf"/>
</dbReference>
<feature type="signal peptide" evidence="3">
    <location>
        <begin position="1"/>
        <end position="30"/>
    </location>
</feature>
<evidence type="ECO:0000313" key="5">
    <source>
        <dbReference type="EMBL" id="MEX3594104.1"/>
    </source>
</evidence>
<feature type="domain" description="LysM" evidence="4">
    <location>
        <begin position="192"/>
        <end position="240"/>
    </location>
</feature>
<dbReference type="Gene3D" id="1.10.530.10">
    <property type="match status" value="1"/>
</dbReference>
<dbReference type="PANTHER" id="PTHR34700">
    <property type="entry name" value="POTASSIUM BINDING PROTEIN KBP"/>
    <property type="match status" value="1"/>
</dbReference>
<accession>A0ABV3V1H9</accession>
<dbReference type="PANTHER" id="PTHR34700:SF4">
    <property type="entry name" value="PHAGE-LIKE ELEMENT PBSX PROTEIN XKDP"/>
    <property type="match status" value="1"/>
</dbReference>
<sequence length="242" mass="23167">MKTSNVIRRGAAAFVIGGAAVGAMAMPANAAPASPWDALAECESGGNWGTSTGNGFSGGLQFTPSTWAAFGGTGNAANASKAEQIRVATNVQAEQGWGAWPACSAKLGLSGTPAPAAAEQPVAAAAAVAPQANEVKQEQAAPAPAPAAEAPVAAPAAPAAPVEAPAAPAAAPAAVEYSAPAAPVAPAASTGASYTVQAGDTMGTIAAKLGVNGGWEALHAANADSVANANLIFPGQVLNIPA</sequence>
<evidence type="ECO:0000259" key="4">
    <source>
        <dbReference type="PROSITE" id="PS51782"/>
    </source>
</evidence>
<evidence type="ECO:0000256" key="1">
    <source>
        <dbReference type="ARBA" id="ARBA00010830"/>
    </source>
</evidence>
<comment type="similarity">
    <text evidence="1">Belongs to the transglycosylase family. Rpf subfamily.</text>
</comment>
<dbReference type="PROSITE" id="PS51782">
    <property type="entry name" value="LYSM"/>
    <property type="match status" value="1"/>
</dbReference>
<dbReference type="InterPro" id="IPR010618">
    <property type="entry name" value="RPF"/>
</dbReference>
<dbReference type="SMART" id="SM00257">
    <property type="entry name" value="LysM"/>
    <property type="match status" value="1"/>
</dbReference>
<feature type="chain" id="PRO_5045217915" evidence="3">
    <location>
        <begin position="31"/>
        <end position="242"/>
    </location>
</feature>
<keyword evidence="3" id="KW-0732">Signal</keyword>
<evidence type="ECO:0000256" key="3">
    <source>
        <dbReference type="SAM" id="SignalP"/>
    </source>
</evidence>
<reference evidence="5 6" key="1">
    <citation type="journal article" date="2024" name="Fungal Genet. Biol.">
        <title>The porcine skin microbiome exhibits broad fungal antagonism.</title>
        <authorList>
            <person name="De La Cruz K.F."/>
            <person name="Townsend E.C."/>
            <person name="Alex Cheong J.Z."/>
            <person name="Salamzade R."/>
            <person name="Liu A."/>
            <person name="Sandstrom S."/>
            <person name="Davila E."/>
            <person name="Huang L."/>
            <person name="Xu K.H."/>
            <person name="Wu S.Y."/>
            <person name="Meudt J.J."/>
            <person name="Shanmuganayagam D."/>
            <person name="Gibson A.L.F."/>
            <person name="Kalan L.R."/>
        </authorList>
    </citation>
    <scope>NUCLEOTIDE SEQUENCE [LARGE SCALE GENOMIC DNA]</scope>
    <source>
        <strain evidence="5 6">LK2625</strain>
    </source>
</reference>
<dbReference type="InterPro" id="IPR052196">
    <property type="entry name" value="Bact_Kbp"/>
</dbReference>
<dbReference type="CDD" id="cd13925">
    <property type="entry name" value="RPF"/>
    <property type="match status" value="1"/>
</dbReference>
<dbReference type="SUPFAM" id="SSF53955">
    <property type="entry name" value="Lysozyme-like"/>
    <property type="match status" value="1"/>
</dbReference>
<proteinExistence type="inferred from homology"/>
<keyword evidence="2" id="KW-0378">Hydrolase</keyword>
<dbReference type="Proteomes" id="UP001558481">
    <property type="component" value="Unassembled WGS sequence"/>
</dbReference>
<evidence type="ECO:0000256" key="2">
    <source>
        <dbReference type="ARBA" id="ARBA00022801"/>
    </source>
</evidence>
<dbReference type="InterPro" id="IPR018392">
    <property type="entry name" value="LysM"/>
</dbReference>
<dbReference type="Gene3D" id="3.10.350.10">
    <property type="entry name" value="LysM domain"/>
    <property type="match status" value="1"/>
</dbReference>
<dbReference type="RefSeq" id="WP_095796764.1">
    <property type="nucleotide sequence ID" value="NZ_CAUREL010000002.1"/>
</dbReference>
<dbReference type="CDD" id="cd00118">
    <property type="entry name" value="LysM"/>
    <property type="match status" value="1"/>
</dbReference>
<gene>
    <name evidence="5" type="ORF">VVR66_05205</name>
</gene>
<dbReference type="InterPro" id="IPR023346">
    <property type="entry name" value="Lysozyme-like_dom_sf"/>
</dbReference>
<dbReference type="EMBL" id="JAYWLU010000004">
    <property type="protein sequence ID" value="MEX3594104.1"/>
    <property type="molecule type" value="Genomic_DNA"/>
</dbReference>
<dbReference type="Pfam" id="PF06737">
    <property type="entry name" value="Transglycosylas"/>
    <property type="match status" value="1"/>
</dbReference>
<dbReference type="SUPFAM" id="SSF54106">
    <property type="entry name" value="LysM domain"/>
    <property type="match status" value="1"/>
</dbReference>
<organism evidence="5 6">
    <name type="scientific">Kocuria carniphila</name>
    <dbReference type="NCBI Taxonomy" id="262208"/>
    <lineage>
        <taxon>Bacteria</taxon>
        <taxon>Bacillati</taxon>
        <taxon>Actinomycetota</taxon>
        <taxon>Actinomycetes</taxon>
        <taxon>Micrococcales</taxon>
        <taxon>Micrococcaceae</taxon>
        <taxon>Kocuria</taxon>
    </lineage>
</organism>